<dbReference type="EMBL" id="CP084167">
    <property type="protein sequence ID" value="UJG44455.1"/>
    <property type="molecule type" value="Genomic_DNA"/>
</dbReference>
<dbReference type="AlphaFoldDB" id="A0A9Y1FPG1"/>
<evidence type="ECO:0000256" key="1">
    <source>
        <dbReference type="ARBA" id="ARBA00022670"/>
    </source>
</evidence>
<evidence type="ECO:0000256" key="2">
    <source>
        <dbReference type="ARBA" id="ARBA00022801"/>
    </source>
</evidence>
<name>A0A9Y1FPG1_9ARCH</name>
<reference evidence="7" key="1">
    <citation type="journal article" date="2022" name="Nat. Microbiol.">
        <title>Unique mobile elements and scalable gene flow at the prokaryote-eukaryote boundary revealed by circularized Asgard archaea genomes.</title>
        <authorList>
            <person name="Wu F."/>
            <person name="Speth D.R."/>
            <person name="Philosof A."/>
            <person name="Cremiere A."/>
            <person name="Narayanan A."/>
            <person name="Barco R.A."/>
            <person name="Connon S.A."/>
            <person name="Amend J.P."/>
            <person name="Antoshechkin I.A."/>
            <person name="Orphan V.J."/>
        </authorList>
    </citation>
    <scope>NUCLEOTIDE SEQUENCE</scope>
    <source>
        <strain evidence="7">PR6</strain>
    </source>
</reference>
<dbReference type="SMART" id="SM00382">
    <property type="entry name" value="AAA"/>
    <property type="match status" value="1"/>
</dbReference>
<organism evidence="7">
    <name type="scientific">Candidatus Heimdallarchaeum endolithica</name>
    <dbReference type="NCBI Taxonomy" id="2876572"/>
    <lineage>
        <taxon>Archaea</taxon>
        <taxon>Promethearchaeati</taxon>
        <taxon>Candidatus Heimdallarchaeota</taxon>
        <taxon>Candidatus Heimdallarchaeia (ex Rinke et al. 2021) (nom. nud.)</taxon>
        <taxon>Candidatus Heimdallarchaeales</taxon>
        <taxon>Candidatus Heimdallarchaeaceae</taxon>
        <taxon>Candidatus Heimdallarchaeum</taxon>
    </lineage>
</organism>
<dbReference type="InterPro" id="IPR002078">
    <property type="entry name" value="Sigma_54_int"/>
</dbReference>
<keyword evidence="1" id="KW-0645">Protease</keyword>
<evidence type="ECO:0000256" key="4">
    <source>
        <dbReference type="SAM" id="Coils"/>
    </source>
</evidence>
<dbReference type="InterPro" id="IPR003593">
    <property type="entry name" value="AAA+_ATPase"/>
</dbReference>
<dbReference type="PANTHER" id="PTHR42759">
    <property type="entry name" value="MOXR FAMILY PROTEIN"/>
    <property type="match status" value="1"/>
</dbReference>
<dbReference type="InterPro" id="IPR000523">
    <property type="entry name" value="Mg_chelatse_chII-like_cat_dom"/>
</dbReference>
<sequence>MSEDLMLDKINSTENIPVPKGIINQVIGQDKAIEIIKIAAKERRNVLLLGNPGTGKSMLGKAYAELMDKEPRPDILIYPNHDDPNSPEVIEVEAGLGLPIVKEFKRIYAKESYKQKIKQRVPSILIALIYLIYTIFAGRFEITSFLFTVLVIISLEMIFSTQKKVDKRLIVPNLIIKEEENEEEEEIEEEEELEEEKDNHLTNGFSSRFIDATGVEVGRLLGDVKHDPYETGGLGTPPHERVMPGAIHLANKGVLFIDEIGGLSYEEQISLLTAMQERRFPITGRSTGSSSSLIQTQPIPCDFALVAAGNYETIEFLHPAFRSRFLGYGYEVKMNDSMPDTPENRQKIAQFIAQEVKKDKKLIHFKKEAVAEIIKIAQELSPKKDTLTLSLRKLGGYVRAASDIAKNSKKQFVEKSDVKKAFEILQPIEAQDIIKIEKQALEGYQKEGVIYIPSEKEASNAIGILKTVVLDNNQVNEIVILGREKDEYTLSQIKIAQTIIHKLYPEKGIFNKQIIVEFEGEAKRIKEGIGLAIYLSIISAIGLIKIKKNETAIGDLDILGNIITPSYPSVRTANAKRIGLKEIEKIEI</sequence>
<dbReference type="Pfam" id="PF20436">
    <property type="entry name" value="LonB_AAA-LID"/>
    <property type="match status" value="1"/>
</dbReference>
<dbReference type="Pfam" id="PF00158">
    <property type="entry name" value="Sigma54_activat"/>
    <property type="match status" value="1"/>
</dbReference>
<dbReference type="GO" id="GO:0006355">
    <property type="term" value="P:regulation of DNA-templated transcription"/>
    <property type="evidence" value="ECO:0007669"/>
    <property type="project" value="InterPro"/>
</dbReference>
<keyword evidence="5" id="KW-1133">Transmembrane helix</keyword>
<dbReference type="Proteomes" id="UP001200513">
    <property type="component" value="Chromosome"/>
</dbReference>
<feature type="coiled-coil region" evidence="4">
    <location>
        <begin position="173"/>
        <end position="203"/>
    </location>
</feature>
<evidence type="ECO:0000313" key="7">
    <source>
        <dbReference type="EMBL" id="UJG44455.1"/>
    </source>
</evidence>
<keyword evidence="4" id="KW-0175">Coiled coil</keyword>
<keyword evidence="3" id="KW-0720">Serine protease</keyword>
<keyword evidence="2" id="KW-0378">Hydrolase</keyword>
<dbReference type="GO" id="GO:0006508">
    <property type="term" value="P:proteolysis"/>
    <property type="evidence" value="ECO:0007669"/>
    <property type="project" value="UniProtKB-KW"/>
</dbReference>
<evidence type="ECO:0000259" key="6">
    <source>
        <dbReference type="SMART" id="SM00382"/>
    </source>
</evidence>
<protein>
    <submittedName>
        <fullName evidence="7">AAA family ATPase</fullName>
    </submittedName>
</protein>
<dbReference type="Pfam" id="PF01078">
    <property type="entry name" value="Mg_chelatase"/>
    <property type="match status" value="1"/>
</dbReference>
<feature type="transmembrane region" description="Helical" evidence="5">
    <location>
        <begin position="120"/>
        <end position="136"/>
    </location>
</feature>
<dbReference type="InterPro" id="IPR050764">
    <property type="entry name" value="CbbQ/NirQ/NorQ/GpvN"/>
</dbReference>
<dbReference type="PANTHER" id="PTHR42759:SF1">
    <property type="entry name" value="MAGNESIUM-CHELATASE SUBUNIT CHLD"/>
    <property type="match status" value="1"/>
</dbReference>
<accession>A0A9Y1FPG1</accession>
<evidence type="ECO:0000256" key="5">
    <source>
        <dbReference type="SAM" id="Phobius"/>
    </source>
</evidence>
<feature type="domain" description="AAA+ ATPase" evidence="6">
    <location>
        <begin position="42"/>
        <end position="300"/>
    </location>
</feature>
<proteinExistence type="predicted"/>
<dbReference type="InterPro" id="IPR027417">
    <property type="entry name" value="P-loop_NTPase"/>
</dbReference>
<dbReference type="GO" id="GO:0008236">
    <property type="term" value="F:serine-type peptidase activity"/>
    <property type="evidence" value="ECO:0007669"/>
    <property type="project" value="UniProtKB-KW"/>
</dbReference>
<dbReference type="GO" id="GO:0005524">
    <property type="term" value="F:ATP binding"/>
    <property type="evidence" value="ECO:0007669"/>
    <property type="project" value="InterPro"/>
</dbReference>
<dbReference type="Gene3D" id="1.10.8.60">
    <property type="match status" value="1"/>
</dbReference>
<dbReference type="InterPro" id="IPR046843">
    <property type="entry name" value="LonB_AAA-LID"/>
</dbReference>
<evidence type="ECO:0000256" key="3">
    <source>
        <dbReference type="ARBA" id="ARBA00022825"/>
    </source>
</evidence>
<dbReference type="SUPFAM" id="SSF52540">
    <property type="entry name" value="P-loop containing nucleoside triphosphate hydrolases"/>
    <property type="match status" value="1"/>
</dbReference>
<keyword evidence="5" id="KW-0812">Transmembrane</keyword>
<keyword evidence="5" id="KW-0472">Membrane</keyword>
<gene>
    <name evidence="7" type="ORF">K9W46_04555</name>
</gene>
<dbReference type="Gene3D" id="3.40.50.300">
    <property type="entry name" value="P-loop containing nucleotide triphosphate hydrolases"/>
    <property type="match status" value="2"/>
</dbReference>